<accession>A0A158J4E9</accession>
<evidence type="ECO:0000256" key="6">
    <source>
        <dbReference type="SAM" id="Phobius"/>
    </source>
</evidence>
<proteinExistence type="inferred from homology"/>
<dbReference type="GO" id="GO:0016020">
    <property type="term" value="C:membrane"/>
    <property type="evidence" value="ECO:0007669"/>
    <property type="project" value="UniProtKB-SubCell"/>
</dbReference>
<organism evidence="7 8">
    <name type="scientific">Caballeronia humi</name>
    <dbReference type="NCBI Taxonomy" id="326474"/>
    <lineage>
        <taxon>Bacteria</taxon>
        <taxon>Pseudomonadati</taxon>
        <taxon>Pseudomonadota</taxon>
        <taxon>Betaproteobacteria</taxon>
        <taxon>Burkholderiales</taxon>
        <taxon>Burkholderiaceae</taxon>
        <taxon>Caballeronia</taxon>
    </lineage>
</organism>
<gene>
    <name evidence="7" type="ORF">AWB65_05878</name>
</gene>
<comment type="subcellular location">
    <subcellularLocation>
        <location evidence="1">Membrane</location>
        <topology evidence="1">Multi-pass membrane protein</topology>
    </subcellularLocation>
</comment>
<dbReference type="STRING" id="326474.AWB65_05878"/>
<evidence type="ECO:0000256" key="3">
    <source>
        <dbReference type="ARBA" id="ARBA00022692"/>
    </source>
</evidence>
<feature type="transmembrane region" description="Helical" evidence="6">
    <location>
        <begin position="12"/>
        <end position="38"/>
    </location>
</feature>
<dbReference type="EMBL" id="FCNW02000056">
    <property type="protein sequence ID" value="SAL63353.1"/>
    <property type="molecule type" value="Genomic_DNA"/>
</dbReference>
<evidence type="ECO:0000313" key="7">
    <source>
        <dbReference type="EMBL" id="SAL63353.1"/>
    </source>
</evidence>
<dbReference type="RefSeq" id="WP_087670473.1">
    <property type="nucleotide sequence ID" value="NZ_FCNW02000056.1"/>
</dbReference>
<evidence type="ECO:0000256" key="1">
    <source>
        <dbReference type="ARBA" id="ARBA00004141"/>
    </source>
</evidence>
<dbReference type="OrthoDB" id="106838at2"/>
<feature type="transmembrane region" description="Helical" evidence="6">
    <location>
        <begin position="202"/>
        <end position="227"/>
    </location>
</feature>
<evidence type="ECO:0000256" key="2">
    <source>
        <dbReference type="ARBA" id="ARBA00009773"/>
    </source>
</evidence>
<keyword evidence="8" id="KW-1185">Reference proteome</keyword>
<sequence length="394" mass="42870">MKKTRMVPGLSWLPAIVILLLGAMVFRPFIEPVLWALIVAYATWPMHRSVLRMLHGQALLSALTMTLLVALVFIGIALAVAIPLTRETVELAHRLSMWSGREPERIASLAAEIPVVGENLSTLIRELSARKNELPSLGGGWMRNLSRISQLAGRNAFQFVFTLFALFAVYRHAVCLSVRVRELAHLLVGGRVDDYVASLRNVAHAVLIGVPLTAMGQAALAGIGYWSAGVDEPLLLTLLTAVVALIPFGALLVWLPTGVALLMEGNVWGGIGLLLWGALVVSSIDNVIRMFIVGNAVRMPFVLALLAFVGGLAAFGLIGLLIGPLVAEMLRLLWDEHARTLSRLGSRRGYGASVAARQRRSCSVRYRRAPTAARVMIRRKSKEGLMLVSSRDNQ</sequence>
<dbReference type="InterPro" id="IPR002549">
    <property type="entry name" value="AI-2E-like"/>
</dbReference>
<feature type="transmembrane region" description="Helical" evidence="6">
    <location>
        <begin position="58"/>
        <end position="84"/>
    </location>
</feature>
<feature type="transmembrane region" description="Helical" evidence="6">
    <location>
        <begin position="267"/>
        <end position="288"/>
    </location>
</feature>
<keyword evidence="3 6" id="KW-0812">Transmembrane</keyword>
<evidence type="ECO:0000313" key="8">
    <source>
        <dbReference type="Proteomes" id="UP000054977"/>
    </source>
</evidence>
<evidence type="ECO:0000256" key="4">
    <source>
        <dbReference type="ARBA" id="ARBA00022989"/>
    </source>
</evidence>
<dbReference type="Proteomes" id="UP000054977">
    <property type="component" value="Unassembled WGS sequence"/>
</dbReference>
<feature type="transmembrane region" description="Helical" evidence="6">
    <location>
        <begin position="151"/>
        <end position="170"/>
    </location>
</feature>
<keyword evidence="5 6" id="KW-0472">Membrane</keyword>
<comment type="caution">
    <text evidence="7">The sequence shown here is derived from an EMBL/GenBank/DDBJ whole genome shotgun (WGS) entry which is preliminary data.</text>
</comment>
<evidence type="ECO:0000256" key="5">
    <source>
        <dbReference type="ARBA" id="ARBA00023136"/>
    </source>
</evidence>
<comment type="similarity">
    <text evidence="2">Belongs to the autoinducer-2 exporter (AI-2E) (TC 2.A.86) family.</text>
</comment>
<feature type="transmembrane region" description="Helical" evidence="6">
    <location>
        <begin position="234"/>
        <end position="255"/>
    </location>
</feature>
<name>A0A158J4E9_9BURK</name>
<feature type="transmembrane region" description="Helical" evidence="6">
    <location>
        <begin position="300"/>
        <end position="327"/>
    </location>
</feature>
<dbReference type="PANTHER" id="PTHR21716:SF4">
    <property type="entry name" value="TRANSMEMBRANE PROTEIN 245"/>
    <property type="match status" value="1"/>
</dbReference>
<protein>
    <submittedName>
        <fullName evidence="7">Membrane protein</fullName>
    </submittedName>
</protein>
<reference evidence="7" key="1">
    <citation type="submission" date="2016-01" db="EMBL/GenBank/DDBJ databases">
        <authorList>
            <person name="Peeters C."/>
        </authorList>
    </citation>
    <scope>NUCLEOTIDE SEQUENCE [LARGE SCALE GENOMIC DNA]</scope>
    <source>
        <strain evidence="7">LMG 22934</strain>
    </source>
</reference>
<dbReference type="Pfam" id="PF01594">
    <property type="entry name" value="AI-2E_transport"/>
    <property type="match status" value="1"/>
</dbReference>
<keyword evidence="4 6" id="KW-1133">Transmembrane helix</keyword>
<dbReference type="PANTHER" id="PTHR21716">
    <property type="entry name" value="TRANSMEMBRANE PROTEIN"/>
    <property type="match status" value="1"/>
</dbReference>
<dbReference type="AlphaFoldDB" id="A0A158J4E9"/>